<organism evidence="1">
    <name type="scientific">Flavobacterium columnare</name>
    <dbReference type="NCBI Taxonomy" id="996"/>
    <lineage>
        <taxon>Bacteria</taxon>
        <taxon>Pseudomonadati</taxon>
        <taxon>Bacteroidota</taxon>
        <taxon>Flavobacteriia</taxon>
        <taxon>Flavobacteriales</taxon>
        <taxon>Flavobacteriaceae</taxon>
        <taxon>Flavobacterium</taxon>
    </lineage>
</organism>
<accession>A0A8G0P6N2</accession>
<dbReference type="KEGG" id="fdv:JJC05_02585"/>
<reference evidence="1" key="1">
    <citation type="submission" date="2020-12" db="EMBL/GenBank/DDBJ databases">
        <title>Genome sequencing of genetic groups of Flavobacterium columnare.</title>
        <authorList>
            <person name="Waldbieser G.C."/>
            <person name="Griffin M.J."/>
            <person name="LaFrentz B.R."/>
        </authorList>
    </citation>
    <scope>NUCLEOTIDE SEQUENCE</scope>
    <source>
        <strain evidence="1">90-106</strain>
    </source>
</reference>
<gene>
    <name evidence="1" type="ORF">JJC05_02585</name>
</gene>
<protein>
    <submittedName>
        <fullName evidence="1">Uncharacterized protein</fullName>
    </submittedName>
</protein>
<sequence length="53" mass="5750">MSRTRIVKGTYTKITGGDHNMYAKGNIVTTAGKSINEIGKENGVTCNEPKNHL</sequence>
<name>A0A8G0P6N2_9FLAO</name>
<dbReference type="AlphaFoldDB" id="A0A8G0P6N2"/>
<evidence type="ECO:0000313" key="1">
    <source>
        <dbReference type="EMBL" id="QYS89282.1"/>
    </source>
</evidence>
<proteinExistence type="predicted"/>
<dbReference type="Proteomes" id="UP000824721">
    <property type="component" value="Chromosome"/>
</dbReference>
<dbReference type="EMBL" id="CP067378">
    <property type="protein sequence ID" value="QYS89282.1"/>
    <property type="molecule type" value="Genomic_DNA"/>
</dbReference>